<dbReference type="Gene3D" id="1.20.1740.10">
    <property type="entry name" value="Amino acid/polyamine transporter I"/>
    <property type="match status" value="1"/>
</dbReference>
<evidence type="ECO:0000256" key="1">
    <source>
        <dbReference type="ARBA" id="ARBA00004141"/>
    </source>
</evidence>
<evidence type="ECO:0000313" key="10">
    <source>
        <dbReference type="Proteomes" id="UP001589609"/>
    </source>
</evidence>
<reference evidence="9 10" key="1">
    <citation type="submission" date="2024-09" db="EMBL/GenBank/DDBJ databases">
        <authorList>
            <person name="Sun Q."/>
            <person name="Mori K."/>
        </authorList>
    </citation>
    <scope>NUCLEOTIDE SEQUENCE [LARGE SCALE GENOMIC DNA]</scope>
    <source>
        <strain evidence="9 10">JCM 11201</strain>
    </source>
</reference>
<keyword evidence="3" id="KW-0813">Transport</keyword>
<dbReference type="InterPro" id="IPR004761">
    <property type="entry name" value="Spore_GerAB"/>
</dbReference>
<evidence type="ECO:0000256" key="8">
    <source>
        <dbReference type="SAM" id="Phobius"/>
    </source>
</evidence>
<dbReference type="PANTHER" id="PTHR34975">
    <property type="entry name" value="SPORE GERMINATION PROTEIN A2"/>
    <property type="match status" value="1"/>
</dbReference>
<feature type="transmembrane region" description="Helical" evidence="8">
    <location>
        <begin position="180"/>
        <end position="200"/>
    </location>
</feature>
<feature type="transmembrane region" description="Helical" evidence="8">
    <location>
        <begin position="265"/>
        <end position="289"/>
    </location>
</feature>
<name>A0ABV5W9U5_9BACI</name>
<dbReference type="PANTHER" id="PTHR34975:SF2">
    <property type="entry name" value="SPORE GERMINATION PROTEIN A2"/>
    <property type="match status" value="1"/>
</dbReference>
<dbReference type="NCBIfam" id="TIGR00912">
    <property type="entry name" value="2A0309"/>
    <property type="match status" value="1"/>
</dbReference>
<dbReference type="RefSeq" id="WP_379947752.1">
    <property type="nucleotide sequence ID" value="NZ_JBHMAF010000010.1"/>
</dbReference>
<gene>
    <name evidence="9" type="ORF">ACFFMS_02245</name>
</gene>
<feature type="transmembrane region" description="Helical" evidence="8">
    <location>
        <begin position="301"/>
        <end position="318"/>
    </location>
</feature>
<evidence type="ECO:0000313" key="9">
    <source>
        <dbReference type="EMBL" id="MFB9757366.1"/>
    </source>
</evidence>
<keyword evidence="10" id="KW-1185">Reference proteome</keyword>
<evidence type="ECO:0000256" key="2">
    <source>
        <dbReference type="ARBA" id="ARBA00007998"/>
    </source>
</evidence>
<evidence type="ECO:0000256" key="5">
    <source>
        <dbReference type="ARBA" id="ARBA00022692"/>
    </source>
</evidence>
<feature type="transmembrane region" description="Helical" evidence="8">
    <location>
        <begin position="142"/>
        <end position="160"/>
    </location>
</feature>
<evidence type="ECO:0000256" key="4">
    <source>
        <dbReference type="ARBA" id="ARBA00022544"/>
    </source>
</evidence>
<sequence length="362" mass="41076">MKISHLQASFLIVSTIFPTAVLTVPKAVGGYSMQSAWVSILIATALALFTAYVIATVCKKHQGQTIFQIIEKLVGGKASKVLGILFSFYYFSVFFYVLYQFSDFMTSSVMPETPSVVFHIILVLQVMYALHLGIEVMARANSIIIFFALATFALSMLLIFKDLEWQHLLPLTEVPFSRILLGAYPPFAWFSEVTIIWLLVPYLRYADKVRKTALFGVAITGSLLLGTIVGTLLVYNPNYITFLKYPTFNVFREIKVANVFQRVDILFITVWIGTMVMKAALLMFGAVYCLCEPFKVNQRGAILLPIALLGVMYANSSWRCTQHLDDYSVYTFPIFALFFNILLPFVLFLITFLRRNRTVFED</sequence>
<evidence type="ECO:0000256" key="3">
    <source>
        <dbReference type="ARBA" id="ARBA00022448"/>
    </source>
</evidence>
<protein>
    <submittedName>
        <fullName evidence="9">Endospore germination permease</fullName>
    </submittedName>
</protein>
<keyword evidence="4" id="KW-0309">Germination</keyword>
<keyword evidence="7 8" id="KW-0472">Membrane</keyword>
<organism evidence="9 10">
    <name type="scientific">Ectobacillus funiculus</name>
    <dbReference type="NCBI Taxonomy" id="137993"/>
    <lineage>
        <taxon>Bacteria</taxon>
        <taxon>Bacillati</taxon>
        <taxon>Bacillota</taxon>
        <taxon>Bacilli</taxon>
        <taxon>Bacillales</taxon>
        <taxon>Bacillaceae</taxon>
        <taxon>Ectobacillus</taxon>
    </lineage>
</organism>
<comment type="subcellular location">
    <subcellularLocation>
        <location evidence="1">Membrane</location>
        <topology evidence="1">Multi-pass membrane protein</topology>
    </subcellularLocation>
</comment>
<dbReference type="Pfam" id="PF03845">
    <property type="entry name" value="Spore_permease"/>
    <property type="match status" value="1"/>
</dbReference>
<feature type="transmembrane region" description="Helical" evidence="8">
    <location>
        <begin position="212"/>
        <end position="235"/>
    </location>
</feature>
<dbReference type="EMBL" id="JBHMAF010000010">
    <property type="protein sequence ID" value="MFB9757366.1"/>
    <property type="molecule type" value="Genomic_DNA"/>
</dbReference>
<comment type="similarity">
    <text evidence="2">Belongs to the amino acid-polyamine-organocation (APC) superfamily. Spore germination protein (SGP) (TC 2.A.3.9) family.</text>
</comment>
<evidence type="ECO:0000256" key="6">
    <source>
        <dbReference type="ARBA" id="ARBA00022989"/>
    </source>
</evidence>
<feature type="transmembrane region" description="Helical" evidence="8">
    <location>
        <begin position="113"/>
        <end position="130"/>
    </location>
</feature>
<keyword evidence="5 8" id="KW-0812">Transmembrane</keyword>
<feature type="transmembrane region" description="Helical" evidence="8">
    <location>
        <begin position="330"/>
        <end position="353"/>
    </location>
</feature>
<keyword evidence="6 8" id="KW-1133">Transmembrane helix</keyword>
<accession>A0ABV5W9U5</accession>
<dbReference type="Proteomes" id="UP001589609">
    <property type="component" value="Unassembled WGS sequence"/>
</dbReference>
<feature type="transmembrane region" description="Helical" evidence="8">
    <location>
        <begin position="39"/>
        <end position="58"/>
    </location>
</feature>
<evidence type="ECO:0000256" key="7">
    <source>
        <dbReference type="ARBA" id="ARBA00023136"/>
    </source>
</evidence>
<proteinExistence type="inferred from homology"/>
<comment type="caution">
    <text evidence="9">The sequence shown here is derived from an EMBL/GenBank/DDBJ whole genome shotgun (WGS) entry which is preliminary data.</text>
</comment>
<feature type="transmembrane region" description="Helical" evidence="8">
    <location>
        <begin position="79"/>
        <end position="101"/>
    </location>
</feature>